<gene>
    <name evidence="8" type="primary">lpxD</name>
    <name evidence="8" type="ORF">Ldro_2431</name>
</gene>
<keyword evidence="6 8" id="KW-0012">Acyltransferase</keyword>
<evidence type="ECO:0000256" key="6">
    <source>
        <dbReference type="ARBA" id="ARBA00023315"/>
    </source>
</evidence>
<name>A0A0W0SRR4_9GAMM</name>
<keyword evidence="2" id="KW-0441">Lipid A biosynthesis</keyword>
<protein>
    <submittedName>
        <fullName evidence="8">UDP-3-O-[3-hydroxymyristoyl] glucosamine N-acyltransferase</fullName>
        <ecNumber evidence="8">2.3.1.-</ecNumber>
    </submittedName>
</protein>
<evidence type="ECO:0000313" key="9">
    <source>
        <dbReference type="Proteomes" id="UP000054736"/>
    </source>
</evidence>
<dbReference type="GO" id="GO:0016020">
    <property type="term" value="C:membrane"/>
    <property type="evidence" value="ECO:0007669"/>
    <property type="project" value="GOC"/>
</dbReference>
<keyword evidence="5" id="KW-0443">Lipid metabolism</keyword>
<feature type="domain" description="UDP-3-O-[3-hydroxymyristoyl] glucosamine N-acyltransferase non-repeat region" evidence="7">
    <location>
        <begin position="25"/>
        <end position="89"/>
    </location>
</feature>
<dbReference type="Gene3D" id="3.40.1390.10">
    <property type="entry name" value="MurE/MurF, N-terminal domain"/>
    <property type="match status" value="1"/>
</dbReference>
<dbReference type="NCBIfam" id="NF002060">
    <property type="entry name" value="PRK00892.1"/>
    <property type="match status" value="1"/>
</dbReference>
<dbReference type="AlphaFoldDB" id="A0A0W0SRR4"/>
<dbReference type="SUPFAM" id="SSF51161">
    <property type="entry name" value="Trimeric LpxA-like enzymes"/>
    <property type="match status" value="1"/>
</dbReference>
<organism evidence="8 9">
    <name type="scientific">Legionella drozanskii LLAP-1</name>
    <dbReference type="NCBI Taxonomy" id="1212489"/>
    <lineage>
        <taxon>Bacteria</taxon>
        <taxon>Pseudomonadati</taxon>
        <taxon>Pseudomonadota</taxon>
        <taxon>Gammaproteobacteria</taxon>
        <taxon>Legionellales</taxon>
        <taxon>Legionellaceae</taxon>
        <taxon>Legionella</taxon>
    </lineage>
</organism>
<dbReference type="Gene3D" id="2.160.10.10">
    <property type="entry name" value="Hexapeptide repeat proteins"/>
    <property type="match status" value="1"/>
</dbReference>
<evidence type="ECO:0000256" key="4">
    <source>
        <dbReference type="ARBA" id="ARBA00022737"/>
    </source>
</evidence>
<dbReference type="Pfam" id="PF04613">
    <property type="entry name" value="LpxD"/>
    <property type="match status" value="1"/>
</dbReference>
<dbReference type="Pfam" id="PF00132">
    <property type="entry name" value="Hexapep"/>
    <property type="match status" value="2"/>
</dbReference>
<keyword evidence="4" id="KW-0677">Repeat</keyword>
<sequence>MKSVYTLAELAHHLDGCLHSNAEQSIRGVASLSRATSSDLTYFDNLVMLQLLDKTQAGVVLLTAGHVHYCPVNSIVVANPLESMAIAADLFALAINHHEGIHPKASISPAALLGEQIAVGANTVIADSVKLGDGVKIAANCVIEEGVNIGPYSTIGSGVYIHSGSKLGAHVVIENGVILGAAPFNSIKKQGRWHSGAAVGGVVIADYVQLGANTVVARGSLGDTYIGEGVHIDNLVHIAHDVTIGKNTAIAGCAAIGAYTQIGADCIVGGASCIAAHVHLADDVVITGMSTVSKSLSKAGVYSSGIIVSEHQQWRRNAARFRRLDDYIIRLARLEKEYNKKNMEHISQN</sequence>
<keyword evidence="1" id="KW-0444">Lipid biosynthesis</keyword>
<dbReference type="InterPro" id="IPR011004">
    <property type="entry name" value="Trimer_LpxA-like_sf"/>
</dbReference>
<accession>A0A0W0SRR4</accession>
<evidence type="ECO:0000256" key="3">
    <source>
        <dbReference type="ARBA" id="ARBA00022679"/>
    </source>
</evidence>
<dbReference type="EMBL" id="LNXY01000027">
    <property type="protein sequence ID" value="KTC86106.1"/>
    <property type="molecule type" value="Genomic_DNA"/>
</dbReference>
<evidence type="ECO:0000313" key="8">
    <source>
        <dbReference type="EMBL" id="KTC86106.1"/>
    </source>
</evidence>
<dbReference type="InterPro" id="IPR007691">
    <property type="entry name" value="LpxD"/>
</dbReference>
<keyword evidence="9" id="KW-1185">Reference proteome</keyword>
<evidence type="ECO:0000256" key="1">
    <source>
        <dbReference type="ARBA" id="ARBA00022516"/>
    </source>
</evidence>
<dbReference type="EC" id="2.3.1.-" evidence="8"/>
<dbReference type="Proteomes" id="UP000054736">
    <property type="component" value="Unassembled WGS sequence"/>
</dbReference>
<dbReference type="GO" id="GO:0009245">
    <property type="term" value="P:lipid A biosynthetic process"/>
    <property type="evidence" value="ECO:0007669"/>
    <property type="project" value="UniProtKB-KW"/>
</dbReference>
<evidence type="ECO:0000256" key="5">
    <source>
        <dbReference type="ARBA" id="ARBA00023098"/>
    </source>
</evidence>
<dbReference type="Gene3D" id="1.20.5.170">
    <property type="match status" value="1"/>
</dbReference>
<dbReference type="CDD" id="cd03352">
    <property type="entry name" value="LbH_LpxD"/>
    <property type="match status" value="1"/>
</dbReference>
<dbReference type="PATRIC" id="fig|1212489.4.peg.2564"/>
<dbReference type="NCBIfam" id="TIGR01853">
    <property type="entry name" value="lipid_A_lpxD"/>
    <property type="match status" value="1"/>
</dbReference>
<dbReference type="PANTHER" id="PTHR43378">
    <property type="entry name" value="UDP-3-O-ACYLGLUCOSAMINE N-ACYLTRANSFERASE"/>
    <property type="match status" value="1"/>
</dbReference>
<evidence type="ECO:0000256" key="2">
    <source>
        <dbReference type="ARBA" id="ARBA00022556"/>
    </source>
</evidence>
<dbReference type="InterPro" id="IPR001451">
    <property type="entry name" value="Hexapep"/>
</dbReference>
<dbReference type="STRING" id="1212489.Ldro_2431"/>
<comment type="caution">
    <text evidence="8">The sequence shown here is derived from an EMBL/GenBank/DDBJ whole genome shotgun (WGS) entry which is preliminary data.</text>
</comment>
<dbReference type="PANTHER" id="PTHR43378:SF2">
    <property type="entry name" value="UDP-3-O-ACYLGLUCOSAMINE N-ACYLTRANSFERASE 1, MITOCHONDRIAL-RELATED"/>
    <property type="match status" value="1"/>
</dbReference>
<dbReference type="InterPro" id="IPR020573">
    <property type="entry name" value="UDP_GlcNAc_AcTrfase_non-rep"/>
</dbReference>
<reference evidence="8 9" key="1">
    <citation type="submission" date="2015-11" db="EMBL/GenBank/DDBJ databases">
        <title>Genomic analysis of 38 Legionella species identifies large and diverse effector repertoires.</title>
        <authorList>
            <person name="Burstein D."/>
            <person name="Amaro F."/>
            <person name="Zusman T."/>
            <person name="Lifshitz Z."/>
            <person name="Cohen O."/>
            <person name="Gilbert J.A."/>
            <person name="Pupko T."/>
            <person name="Shuman H.A."/>
            <person name="Segal G."/>
        </authorList>
    </citation>
    <scope>NUCLEOTIDE SEQUENCE [LARGE SCALE GENOMIC DNA]</scope>
    <source>
        <strain evidence="8 9">ATCC 700990</strain>
    </source>
</reference>
<proteinExistence type="predicted"/>
<evidence type="ECO:0000259" key="7">
    <source>
        <dbReference type="Pfam" id="PF04613"/>
    </source>
</evidence>
<keyword evidence="3 8" id="KW-0808">Transferase</keyword>
<dbReference type="GO" id="GO:0016410">
    <property type="term" value="F:N-acyltransferase activity"/>
    <property type="evidence" value="ECO:0007669"/>
    <property type="project" value="InterPro"/>
</dbReference>